<dbReference type="PANTHER" id="PTHR46558:SF11">
    <property type="entry name" value="HTH-TYPE TRANSCRIPTIONAL REGULATOR XRE"/>
    <property type="match status" value="1"/>
</dbReference>
<dbReference type="PANTHER" id="PTHR46558">
    <property type="entry name" value="TRACRIPTIONAL REGULATORY PROTEIN-RELATED-RELATED"/>
    <property type="match status" value="1"/>
</dbReference>
<evidence type="ECO:0000313" key="4">
    <source>
        <dbReference type="EMBL" id="EWM52706.1"/>
    </source>
</evidence>
<dbReference type="PATRIC" id="fig|1341157.4.peg.2270"/>
<sequence length="284" mass="32244">MDQIRIGSFLKELRKEKALTQEQLAEHFGVSGRTVSRWENGNNMPDISILVEIADFYDVDIRELIDGERKSETMNGEMKDTLVKVADYSETTNKKKTVRIVVLMSLVCAVMLLSLIVVLTSREVAILPDRYPAYERVYIDEKTTDGLLKDHILSEVLAPEYYVVDSENAANFCSVSVFSSEKAAENRYYVYAWVNECIYSYDGGVLNEDAGGSYPCRFELVKENDSLRVVSSESPGDGAQYNEDIEKLFPRYVRDKIYSVHDDGTVENLIAENLKQAKLYFNVG</sequence>
<dbReference type="OrthoDB" id="9813152at2"/>
<dbReference type="InterPro" id="IPR001387">
    <property type="entry name" value="Cro/C1-type_HTH"/>
</dbReference>
<dbReference type="eggNOG" id="COG1396">
    <property type="taxonomic scope" value="Bacteria"/>
</dbReference>
<dbReference type="EMBL" id="ATAX01000028">
    <property type="protein sequence ID" value="EWM52706.1"/>
    <property type="molecule type" value="Genomic_DNA"/>
</dbReference>
<evidence type="ECO:0000256" key="2">
    <source>
        <dbReference type="SAM" id="Phobius"/>
    </source>
</evidence>
<evidence type="ECO:0000259" key="3">
    <source>
        <dbReference type="PROSITE" id="PS50943"/>
    </source>
</evidence>
<dbReference type="PROSITE" id="PS50943">
    <property type="entry name" value="HTH_CROC1"/>
    <property type="match status" value="1"/>
</dbReference>
<dbReference type="CDD" id="cd00093">
    <property type="entry name" value="HTH_XRE"/>
    <property type="match status" value="1"/>
</dbReference>
<dbReference type="SUPFAM" id="SSF47413">
    <property type="entry name" value="lambda repressor-like DNA-binding domains"/>
    <property type="match status" value="1"/>
</dbReference>
<gene>
    <name evidence="4" type="ORF">RF007C_14375</name>
</gene>
<keyword evidence="1" id="KW-0238">DNA-binding</keyword>
<protein>
    <submittedName>
        <fullName evidence="4">Cro regulatory protein</fullName>
    </submittedName>
</protein>
<dbReference type="Proteomes" id="UP000019365">
    <property type="component" value="Unassembled WGS sequence"/>
</dbReference>
<dbReference type="InterPro" id="IPR010982">
    <property type="entry name" value="Lambda_DNA-bd_dom_sf"/>
</dbReference>
<feature type="transmembrane region" description="Helical" evidence="2">
    <location>
        <begin position="100"/>
        <end position="120"/>
    </location>
</feature>
<dbReference type="AlphaFoldDB" id="W7UCB4"/>
<evidence type="ECO:0000313" key="5">
    <source>
        <dbReference type="Proteomes" id="UP000019365"/>
    </source>
</evidence>
<keyword evidence="2" id="KW-0472">Membrane</keyword>
<evidence type="ECO:0000256" key="1">
    <source>
        <dbReference type="ARBA" id="ARBA00023125"/>
    </source>
</evidence>
<dbReference type="RefSeq" id="WP_051456646.1">
    <property type="nucleotide sequence ID" value="NZ_ATAX01000028.1"/>
</dbReference>
<keyword evidence="2" id="KW-1133">Transmembrane helix</keyword>
<proteinExistence type="predicted"/>
<dbReference type="Pfam" id="PF01381">
    <property type="entry name" value="HTH_3"/>
    <property type="match status" value="1"/>
</dbReference>
<comment type="caution">
    <text evidence="4">The sequence shown here is derived from an EMBL/GenBank/DDBJ whole genome shotgun (WGS) entry which is preliminary data.</text>
</comment>
<dbReference type="SMART" id="SM00530">
    <property type="entry name" value="HTH_XRE"/>
    <property type="match status" value="1"/>
</dbReference>
<accession>W7UCB4</accession>
<name>W7UCB4_RUMFL</name>
<dbReference type="GO" id="GO:0003677">
    <property type="term" value="F:DNA binding"/>
    <property type="evidence" value="ECO:0007669"/>
    <property type="project" value="UniProtKB-KW"/>
</dbReference>
<dbReference type="Gene3D" id="1.10.260.40">
    <property type="entry name" value="lambda repressor-like DNA-binding domains"/>
    <property type="match status" value="1"/>
</dbReference>
<reference evidence="4 5" key="1">
    <citation type="journal article" date="2014" name="PLoS ONE">
        <title>Rumen cellulosomics: divergent fiber-degrading strategies revealed by comparative genome-wide analysis of six ruminococcal strains.</title>
        <authorList>
            <person name="Dassa B."/>
            <person name="Borovok I."/>
            <person name="Ruimy-Israeli V."/>
            <person name="Lamed R."/>
            <person name="Flint H.J."/>
            <person name="Duncan S.H."/>
            <person name="Henrissat B."/>
            <person name="Coutinho P."/>
            <person name="Morrison M."/>
            <person name="Mosoni P."/>
            <person name="Yeoman C.J."/>
            <person name="White B.A."/>
            <person name="Bayer E.A."/>
        </authorList>
    </citation>
    <scope>NUCLEOTIDE SEQUENCE [LARGE SCALE GENOMIC DNA]</scope>
    <source>
        <strain evidence="4 5">007c</strain>
    </source>
</reference>
<feature type="domain" description="HTH cro/C1-type" evidence="3">
    <location>
        <begin position="10"/>
        <end position="64"/>
    </location>
</feature>
<organism evidence="4 5">
    <name type="scientific">Ruminococcus flavefaciens 007c</name>
    <dbReference type="NCBI Taxonomy" id="1341157"/>
    <lineage>
        <taxon>Bacteria</taxon>
        <taxon>Bacillati</taxon>
        <taxon>Bacillota</taxon>
        <taxon>Clostridia</taxon>
        <taxon>Eubacteriales</taxon>
        <taxon>Oscillospiraceae</taxon>
        <taxon>Ruminococcus</taxon>
    </lineage>
</organism>
<keyword evidence="2" id="KW-0812">Transmembrane</keyword>
<keyword evidence="5" id="KW-1185">Reference proteome</keyword>